<dbReference type="Gene3D" id="3.10.450.50">
    <property type="match status" value="1"/>
</dbReference>
<dbReference type="InterPro" id="IPR032710">
    <property type="entry name" value="NTF2-like_dom_sf"/>
</dbReference>
<sequence>MNKMVFVEQALKEVLGKQIGELAIIKQFFSSDYVQIVDGKQIDFSEFYAHMQVLKEATESITIEIKSIAEGENCVHTQHIAKAIKKEGTVSEFEVFACFHLMDGKIIRCEELTRMLSGSKHDNDLGSRT</sequence>
<dbReference type="RefSeq" id="WP_132496086.1">
    <property type="nucleotide sequence ID" value="NZ_SMAS01000003.1"/>
</dbReference>
<dbReference type="AlphaFoldDB" id="A0A4R3NSF6"/>
<dbReference type="OrthoDB" id="1256785at2"/>
<accession>A0A4R3NSF6</accession>
<evidence type="ECO:0008006" key="3">
    <source>
        <dbReference type="Google" id="ProtNLM"/>
    </source>
</evidence>
<dbReference type="EMBL" id="SMAS01000003">
    <property type="protein sequence ID" value="TCT35955.1"/>
    <property type="molecule type" value="Genomic_DNA"/>
</dbReference>
<comment type="caution">
    <text evidence="1">The sequence shown here is derived from an EMBL/GenBank/DDBJ whole genome shotgun (WGS) entry which is preliminary data.</text>
</comment>
<dbReference type="SUPFAM" id="SSF54427">
    <property type="entry name" value="NTF2-like"/>
    <property type="match status" value="1"/>
</dbReference>
<evidence type="ECO:0000313" key="1">
    <source>
        <dbReference type="EMBL" id="TCT35955.1"/>
    </source>
</evidence>
<dbReference type="Proteomes" id="UP000295055">
    <property type="component" value="Unassembled WGS sequence"/>
</dbReference>
<protein>
    <recommendedName>
        <fullName evidence="3">Nuclear transport factor 2 family protein</fullName>
    </recommendedName>
</protein>
<evidence type="ECO:0000313" key="2">
    <source>
        <dbReference type="Proteomes" id="UP000295055"/>
    </source>
</evidence>
<reference evidence="1 2" key="1">
    <citation type="submission" date="2019-03" db="EMBL/GenBank/DDBJ databases">
        <title>Genomic analyses of the natural microbiome of Caenorhabditis elegans.</title>
        <authorList>
            <person name="Samuel B."/>
        </authorList>
    </citation>
    <scope>NUCLEOTIDE SEQUENCE [LARGE SCALE GENOMIC DNA]</scope>
    <source>
        <strain evidence="1 2">JUb102</strain>
    </source>
</reference>
<name>A0A4R3NSF6_9GAMM</name>
<proteinExistence type="predicted"/>
<gene>
    <name evidence="1" type="ORF">EC835_103413</name>
</gene>
<organism evidence="1 2">
    <name type="scientific">Providencia alcalifaciens</name>
    <dbReference type="NCBI Taxonomy" id="126385"/>
    <lineage>
        <taxon>Bacteria</taxon>
        <taxon>Pseudomonadati</taxon>
        <taxon>Pseudomonadota</taxon>
        <taxon>Gammaproteobacteria</taxon>
        <taxon>Enterobacterales</taxon>
        <taxon>Morganellaceae</taxon>
        <taxon>Providencia</taxon>
    </lineage>
</organism>